<dbReference type="Proteomes" id="UP000036867">
    <property type="component" value="Unassembled WGS sequence"/>
</dbReference>
<gene>
    <name evidence="2" type="ORF">AMD00_11535</name>
</gene>
<evidence type="ECO:0000313" key="3">
    <source>
        <dbReference type="Proteomes" id="UP000036867"/>
    </source>
</evidence>
<dbReference type="Pfam" id="PF21747">
    <property type="entry name" value="YpoC"/>
    <property type="match status" value="1"/>
</dbReference>
<accession>A0A0M0LD74</accession>
<proteinExistence type="predicted"/>
<keyword evidence="3" id="KW-1185">Reference proteome</keyword>
<dbReference type="OrthoDB" id="2360594at2"/>
<dbReference type="STRING" id="263475.AMD00_11535"/>
<feature type="domain" description="YpoC-like" evidence="1">
    <location>
        <begin position="12"/>
        <end position="116"/>
    </location>
</feature>
<dbReference type="InterPro" id="IPR048427">
    <property type="entry name" value="YpoC"/>
</dbReference>
<protein>
    <recommendedName>
        <fullName evidence="1">YpoC-like domain-containing protein</fullName>
    </recommendedName>
</protein>
<organism evidence="2 3">
    <name type="scientific">Viridibacillus arvi</name>
    <dbReference type="NCBI Taxonomy" id="263475"/>
    <lineage>
        <taxon>Bacteria</taxon>
        <taxon>Bacillati</taxon>
        <taxon>Bacillota</taxon>
        <taxon>Bacilli</taxon>
        <taxon>Bacillales</taxon>
        <taxon>Caryophanaceae</taxon>
        <taxon>Viridibacillus</taxon>
    </lineage>
</organism>
<name>A0A0M0LD74_9BACL</name>
<dbReference type="AlphaFoldDB" id="A0A0M0LD74"/>
<dbReference type="RefSeq" id="WP_053417218.1">
    <property type="nucleotide sequence ID" value="NZ_JBCMHV010000018.1"/>
</dbReference>
<dbReference type="GeneID" id="301136727"/>
<dbReference type="EMBL" id="LILB01000005">
    <property type="protein sequence ID" value="KOO49024.1"/>
    <property type="molecule type" value="Genomic_DNA"/>
</dbReference>
<evidence type="ECO:0000259" key="1">
    <source>
        <dbReference type="Pfam" id="PF21747"/>
    </source>
</evidence>
<dbReference type="PATRIC" id="fig|263475.3.peg.3547"/>
<evidence type="ECO:0000313" key="2">
    <source>
        <dbReference type="EMBL" id="KOO49024.1"/>
    </source>
</evidence>
<sequence length="117" mass="13810">MIVCRKEAISKEQVDQWLADWEILRAEIHRSHAARDGKAKDIMQKGIDLYETFIIKASNITLESIQLSDEYEALPINGAERLQFIKRRPGQYACYRQLDELFIETKKRMARLRIKKD</sequence>
<reference evidence="3" key="1">
    <citation type="submission" date="2015-08" db="EMBL/GenBank/DDBJ databases">
        <title>Fjat-10028 dsm 16317.</title>
        <authorList>
            <person name="Liu B."/>
            <person name="Wang J."/>
            <person name="Zhu Y."/>
            <person name="Liu G."/>
            <person name="Chen Q."/>
            <person name="Chen Z."/>
            <person name="Lan J."/>
            <person name="Che J."/>
            <person name="Ge C."/>
            <person name="Shi H."/>
            <person name="Pan Z."/>
            <person name="Liu X."/>
        </authorList>
    </citation>
    <scope>NUCLEOTIDE SEQUENCE [LARGE SCALE GENOMIC DNA]</scope>
    <source>
        <strain evidence="3">DSM 16317</strain>
    </source>
</reference>
<comment type="caution">
    <text evidence="2">The sequence shown here is derived from an EMBL/GenBank/DDBJ whole genome shotgun (WGS) entry which is preliminary data.</text>
</comment>